<evidence type="ECO:0000313" key="9">
    <source>
        <dbReference type="Proteomes" id="UP000671908"/>
    </source>
</evidence>
<dbReference type="Gene3D" id="2.115.10.20">
    <property type="entry name" value="Glycosyl hydrolase domain, family 43"/>
    <property type="match status" value="1"/>
</dbReference>
<dbReference type="CDD" id="cd09000">
    <property type="entry name" value="GH43_SXA-like"/>
    <property type="match status" value="1"/>
</dbReference>
<dbReference type="InterPro" id="IPR023296">
    <property type="entry name" value="Glyco_hydro_beta-prop_sf"/>
</dbReference>
<accession>A0A975F5Y5</accession>
<evidence type="ECO:0000256" key="4">
    <source>
        <dbReference type="PIRSR" id="PIRSR606710-1"/>
    </source>
</evidence>
<dbReference type="SUPFAM" id="SSF75005">
    <property type="entry name" value="Arabinanase/levansucrase/invertase"/>
    <property type="match status" value="1"/>
</dbReference>
<dbReference type="AlphaFoldDB" id="A0A975F5Y5"/>
<feature type="domain" description="Beta-xylosidase C-terminal Concanavalin A-like" evidence="7">
    <location>
        <begin position="329"/>
        <end position="521"/>
    </location>
</feature>
<feature type="active site" description="Proton acceptor" evidence="4">
    <location>
        <position position="14"/>
    </location>
</feature>
<evidence type="ECO:0000256" key="1">
    <source>
        <dbReference type="ARBA" id="ARBA00009865"/>
    </source>
</evidence>
<dbReference type="SUPFAM" id="SSF49899">
    <property type="entry name" value="Concanavalin A-like lectins/glucanases"/>
    <property type="match status" value="1"/>
</dbReference>
<dbReference type="Pfam" id="PF17851">
    <property type="entry name" value="GH43_C2"/>
    <property type="match status" value="1"/>
</dbReference>
<dbReference type="Proteomes" id="UP000671908">
    <property type="component" value="Chromosome"/>
</dbReference>
<dbReference type="KEGG" id="tpav:HRQ91_10785"/>
<name>A0A975F5Y5_9SPIR</name>
<dbReference type="Gene3D" id="2.60.120.200">
    <property type="match status" value="1"/>
</dbReference>
<protein>
    <submittedName>
        <fullName evidence="8">Glycoside hydrolase family 43 protein</fullName>
    </submittedName>
</protein>
<evidence type="ECO:0000313" key="8">
    <source>
        <dbReference type="EMBL" id="QTQ14903.1"/>
    </source>
</evidence>
<dbReference type="InterPro" id="IPR041542">
    <property type="entry name" value="GH43_C2"/>
</dbReference>
<dbReference type="GO" id="GO:0005975">
    <property type="term" value="P:carbohydrate metabolic process"/>
    <property type="evidence" value="ECO:0007669"/>
    <property type="project" value="InterPro"/>
</dbReference>
<dbReference type="EMBL" id="CP054142">
    <property type="protein sequence ID" value="QTQ14903.1"/>
    <property type="molecule type" value="Genomic_DNA"/>
</dbReference>
<dbReference type="InterPro" id="IPR006710">
    <property type="entry name" value="Glyco_hydro_43"/>
</dbReference>
<organism evidence="8 9">
    <name type="scientific">Treponema parvum</name>
    <dbReference type="NCBI Taxonomy" id="138851"/>
    <lineage>
        <taxon>Bacteria</taxon>
        <taxon>Pseudomonadati</taxon>
        <taxon>Spirochaetota</taxon>
        <taxon>Spirochaetia</taxon>
        <taxon>Spirochaetales</taxon>
        <taxon>Treponemataceae</taxon>
        <taxon>Treponema</taxon>
    </lineage>
</organism>
<evidence type="ECO:0000256" key="2">
    <source>
        <dbReference type="ARBA" id="ARBA00022801"/>
    </source>
</evidence>
<comment type="similarity">
    <text evidence="1 6">Belongs to the glycosyl hydrolase 43 family.</text>
</comment>
<keyword evidence="3 6" id="KW-0326">Glycosidase</keyword>
<keyword evidence="9" id="KW-1185">Reference proteome</keyword>
<dbReference type="InterPro" id="IPR051795">
    <property type="entry name" value="Glycosyl_Hydrlase_43"/>
</dbReference>
<proteinExistence type="inferred from homology"/>
<feature type="site" description="Important for catalytic activity, responsible for pKa modulation of the active site Glu and correct orientation of both the proton donor and substrate" evidence="5">
    <location>
        <position position="128"/>
    </location>
</feature>
<keyword evidence="2 6" id="KW-0378">Hydrolase</keyword>
<evidence type="ECO:0000256" key="3">
    <source>
        <dbReference type="ARBA" id="ARBA00023295"/>
    </source>
</evidence>
<dbReference type="Pfam" id="PF04616">
    <property type="entry name" value="Glyco_hydro_43"/>
    <property type="match status" value="1"/>
</dbReference>
<reference evidence="8 9" key="1">
    <citation type="journal article" date="2021" name="Microbiol. Resour. Announc.">
        <title>Complete Genome Sequences of Three Human Oral Treponema parvum Isolates.</title>
        <authorList>
            <person name="Zeng H."/>
            <person name="Watt R.M."/>
        </authorList>
    </citation>
    <scope>NUCLEOTIDE SEQUENCE [LARGE SCALE GENOMIC DNA]</scope>
    <source>
        <strain evidence="8 9">ATCC 700770</strain>
    </source>
</reference>
<evidence type="ECO:0000256" key="6">
    <source>
        <dbReference type="RuleBase" id="RU361187"/>
    </source>
</evidence>
<evidence type="ECO:0000256" key="5">
    <source>
        <dbReference type="PIRSR" id="PIRSR606710-2"/>
    </source>
</evidence>
<evidence type="ECO:0000259" key="7">
    <source>
        <dbReference type="Pfam" id="PF17851"/>
    </source>
</evidence>
<dbReference type="GO" id="GO:0004553">
    <property type="term" value="F:hydrolase activity, hydrolyzing O-glycosyl compounds"/>
    <property type="evidence" value="ECO:0007669"/>
    <property type="project" value="InterPro"/>
</dbReference>
<dbReference type="PANTHER" id="PTHR42812:SF12">
    <property type="entry name" value="BETA-XYLOSIDASE-RELATED"/>
    <property type="match status" value="1"/>
</dbReference>
<sequence length="523" mass="59761">MKIHNPILSGFHPDPSICKVKDTYYLANSTFEWFPGVELSYSKDLCTWRPLPSPLQRKTQLDMTGCEPSCGIWAPCLSYDGKLFYLIYTNVRTWNRGPWKDTPNFLVTAEKIEGPWSEPVYLNSSGFDPSLFHDTDGKKYLVNMEWDYRWEKERNFSGILLQEYDPVKKRPVGAVKKIFTGTDIGFVEGPHIFKRNGYYYLLTAEGCTFYNHAASIARSKNIEGPYEIHPCNPLISSRGDDMLAIQKAGHASLCDYKDGLWALVFLCGRPLPGTTRCVLGRETSLALVKWQDDWPYVVHCDGSVANTPEPCVITDNDESEVLHNGSRHYDFKDESFYEDFKYLRTVDNRDFFKLKSGGGLEIRGGESPCSTFHKALLARRQTDFSFTAVTKLHFEPESFQHMAGLAYYYDENLHYYFAVTKDEKKGRCLVITSMDAGVFSKTPALSIPEKDVYLKLEVEYAKGSFSYSLDNKEWVTVLKDFDASILSDDYFKDSFTGAFIGMMCTDTAARTKRADFLFFDYAV</sequence>
<dbReference type="PANTHER" id="PTHR42812">
    <property type="entry name" value="BETA-XYLOSIDASE"/>
    <property type="match status" value="1"/>
</dbReference>
<dbReference type="RefSeq" id="WP_210119540.1">
    <property type="nucleotide sequence ID" value="NZ_CP054142.1"/>
</dbReference>
<gene>
    <name evidence="8" type="ORF">HRQ91_10785</name>
</gene>
<dbReference type="InterPro" id="IPR013320">
    <property type="entry name" value="ConA-like_dom_sf"/>
</dbReference>
<feature type="active site" description="Proton donor" evidence="4">
    <location>
        <position position="188"/>
    </location>
</feature>